<protein>
    <recommendedName>
        <fullName evidence="2">DUF5648 domain-containing protein</fullName>
    </recommendedName>
</protein>
<evidence type="ECO:0000313" key="4">
    <source>
        <dbReference type="Proteomes" id="UP000663608"/>
    </source>
</evidence>
<keyword evidence="4" id="KW-1185">Reference proteome</keyword>
<dbReference type="KEGG" id="lti:JW886_07005"/>
<dbReference type="InterPro" id="IPR043708">
    <property type="entry name" value="DUF5648"/>
</dbReference>
<gene>
    <name evidence="3" type="ORF">JW886_07005</name>
</gene>
<dbReference type="Pfam" id="PF18885">
    <property type="entry name" value="DUF5648"/>
    <property type="match status" value="1"/>
</dbReference>
<feature type="domain" description="DUF5648" evidence="2">
    <location>
        <begin position="27"/>
        <end position="158"/>
    </location>
</feature>
<proteinExistence type="predicted"/>
<evidence type="ECO:0000256" key="1">
    <source>
        <dbReference type="SAM" id="SignalP"/>
    </source>
</evidence>
<evidence type="ECO:0000313" key="3">
    <source>
        <dbReference type="EMBL" id="QSE76213.1"/>
    </source>
</evidence>
<dbReference type="AlphaFoldDB" id="A0AA45QQS1"/>
<dbReference type="RefSeq" id="WP_205871683.1">
    <property type="nucleotide sequence ID" value="NZ_CP070872.1"/>
</dbReference>
<dbReference type="Proteomes" id="UP000663608">
    <property type="component" value="Chromosome"/>
</dbReference>
<reference evidence="3 4" key="1">
    <citation type="submission" date="2021-02" db="EMBL/GenBank/DDBJ databases">
        <title>Complete genome sequence of Lactococcus lactis strain K_LL004.</title>
        <authorList>
            <person name="Kim H.B."/>
        </authorList>
    </citation>
    <scope>NUCLEOTIDE SEQUENCE [LARGE SCALE GENOMIC DNA]</scope>
    <source>
        <strain evidence="3 4">K_LL004</strain>
    </source>
</reference>
<organism evidence="3 4">
    <name type="scientific">Lactococcus taiwanensis</name>
    <dbReference type="NCBI Taxonomy" id="1151742"/>
    <lineage>
        <taxon>Bacteria</taxon>
        <taxon>Bacillati</taxon>
        <taxon>Bacillota</taxon>
        <taxon>Bacilli</taxon>
        <taxon>Lactobacillales</taxon>
        <taxon>Streptococcaceae</taxon>
        <taxon>Lactococcus</taxon>
    </lineage>
</organism>
<feature type="signal peptide" evidence="1">
    <location>
        <begin position="1"/>
        <end position="23"/>
    </location>
</feature>
<feature type="chain" id="PRO_5041381712" description="DUF5648 domain-containing protein" evidence="1">
    <location>
        <begin position="24"/>
        <end position="271"/>
    </location>
</feature>
<keyword evidence="1" id="KW-0732">Signal</keyword>
<sequence>MKKLLLTTLIAGASIGFATTVHADTNVYRLYNPYTGEHFYTTSTTERTADINAGWANEGVGWNAPSKGVGVYRVYNPHAQGGDHYYTKSKYEAQSLVNKGWRWDNGARPVFYSGGKIPVYVAYNPNTMSGAHNYTGSLYEENSLIRNGWRYKAVAWQAVSLPRTPYSPNNPVLQEFANEMNSNKNSLLSNSDGTYRDVKASVSGNTLIVTFTLSDNYGTLSGADANDMKSQMRPSLEKLTTLFKDAGVANPSVRYIFDNANGTVALVVTYP</sequence>
<evidence type="ECO:0000259" key="2">
    <source>
        <dbReference type="Pfam" id="PF18885"/>
    </source>
</evidence>
<name>A0AA45QQS1_9LACT</name>
<dbReference type="EMBL" id="CP070872">
    <property type="protein sequence ID" value="QSE76213.1"/>
    <property type="molecule type" value="Genomic_DNA"/>
</dbReference>
<accession>A0AA45QQS1</accession>